<dbReference type="CDD" id="cd00093">
    <property type="entry name" value="HTH_XRE"/>
    <property type="match status" value="1"/>
</dbReference>
<evidence type="ECO:0000313" key="3">
    <source>
        <dbReference type="Proteomes" id="UP001156140"/>
    </source>
</evidence>
<reference evidence="2" key="1">
    <citation type="submission" date="2022-03" db="EMBL/GenBank/DDBJ databases">
        <title>The complete genome sequence of a Methyloterrigena soli.</title>
        <authorList>
            <person name="Zi Z."/>
        </authorList>
    </citation>
    <scope>NUCLEOTIDE SEQUENCE</scope>
    <source>
        <strain evidence="2">M48</strain>
    </source>
</reference>
<sequence length="108" mass="11622">MTPLATNLRKRADALKLSNAEVARRAGLTERTYGNYVLGRTEPNLSALLNIAKVLQSSVDELLRPNTEHVASTADRLLAAAALLSADDQAIILVQTEALLSLRRGSGR</sequence>
<proteinExistence type="predicted"/>
<keyword evidence="3" id="KW-1185">Reference proteome</keyword>
<accession>A0AA41QJ95</accession>
<dbReference type="Pfam" id="PF01381">
    <property type="entry name" value="HTH_3"/>
    <property type="match status" value="1"/>
</dbReference>
<feature type="domain" description="HTH cro/C1-type" evidence="1">
    <location>
        <begin position="8"/>
        <end position="62"/>
    </location>
</feature>
<dbReference type="SMART" id="SM00530">
    <property type="entry name" value="HTH_XRE"/>
    <property type="match status" value="1"/>
</dbReference>
<protein>
    <submittedName>
        <fullName evidence="2">Helix-turn-helix domain-containing protein</fullName>
    </submittedName>
</protein>
<comment type="caution">
    <text evidence="2">The sequence shown here is derived from an EMBL/GenBank/DDBJ whole genome shotgun (WGS) entry which is preliminary data.</text>
</comment>
<dbReference type="Proteomes" id="UP001156140">
    <property type="component" value="Unassembled WGS sequence"/>
</dbReference>
<dbReference type="Gene3D" id="1.10.260.40">
    <property type="entry name" value="lambda repressor-like DNA-binding domains"/>
    <property type="match status" value="1"/>
</dbReference>
<gene>
    <name evidence="2" type="ORF">ML536_03860</name>
</gene>
<dbReference type="SUPFAM" id="SSF47413">
    <property type="entry name" value="lambda repressor-like DNA-binding domains"/>
    <property type="match status" value="1"/>
</dbReference>
<dbReference type="InterPro" id="IPR001387">
    <property type="entry name" value="Cro/C1-type_HTH"/>
</dbReference>
<dbReference type="GO" id="GO:0003677">
    <property type="term" value="F:DNA binding"/>
    <property type="evidence" value="ECO:0007669"/>
    <property type="project" value="InterPro"/>
</dbReference>
<dbReference type="RefSeq" id="WP_281735025.1">
    <property type="nucleotide sequence ID" value="NZ_JAKETQ010000001.1"/>
</dbReference>
<evidence type="ECO:0000313" key="2">
    <source>
        <dbReference type="EMBL" id="MCI0125956.1"/>
    </source>
</evidence>
<organism evidence="2 3">
    <name type="scientific">Paradevosia shaoguanensis</name>
    <dbReference type="NCBI Taxonomy" id="1335043"/>
    <lineage>
        <taxon>Bacteria</taxon>
        <taxon>Pseudomonadati</taxon>
        <taxon>Pseudomonadota</taxon>
        <taxon>Alphaproteobacteria</taxon>
        <taxon>Hyphomicrobiales</taxon>
        <taxon>Devosiaceae</taxon>
        <taxon>Paradevosia</taxon>
    </lineage>
</organism>
<dbReference type="PROSITE" id="PS50943">
    <property type="entry name" value="HTH_CROC1"/>
    <property type="match status" value="1"/>
</dbReference>
<dbReference type="InterPro" id="IPR010982">
    <property type="entry name" value="Lambda_DNA-bd_dom_sf"/>
</dbReference>
<dbReference type="EMBL" id="JALAZD010000001">
    <property type="protein sequence ID" value="MCI0125956.1"/>
    <property type="molecule type" value="Genomic_DNA"/>
</dbReference>
<name>A0AA41QJ95_9HYPH</name>
<dbReference type="AlphaFoldDB" id="A0AA41QJ95"/>
<evidence type="ECO:0000259" key="1">
    <source>
        <dbReference type="PROSITE" id="PS50943"/>
    </source>
</evidence>